<comment type="caution">
    <text evidence="15">The sequence shown here is derived from an EMBL/GenBank/DDBJ whole genome shotgun (WGS) entry which is preliminary data.</text>
</comment>
<name>A0A7K8MZ15_CASCA</name>
<keyword evidence="10" id="KW-0675">Receptor</keyword>
<evidence type="ECO:0000256" key="9">
    <source>
        <dbReference type="ARBA" id="ARBA00023157"/>
    </source>
</evidence>
<evidence type="ECO:0000256" key="7">
    <source>
        <dbReference type="ARBA" id="ARBA00023040"/>
    </source>
</evidence>
<gene>
    <name evidence="15" type="primary">Or10c1_0</name>
    <name evidence="15" type="ORF">CASCAS_R14525</name>
</gene>
<keyword evidence="11" id="KW-0325">Glycoprotein</keyword>
<feature type="non-terminal residue" evidence="15">
    <location>
        <position position="312"/>
    </location>
</feature>
<evidence type="ECO:0000256" key="4">
    <source>
        <dbReference type="ARBA" id="ARBA00022692"/>
    </source>
</evidence>
<dbReference type="EMBL" id="VWPT01000013">
    <property type="protein sequence ID" value="NXE46258.1"/>
    <property type="molecule type" value="Genomic_DNA"/>
</dbReference>
<dbReference type="GO" id="GO:0004984">
    <property type="term" value="F:olfactory receptor activity"/>
    <property type="evidence" value="ECO:0007669"/>
    <property type="project" value="InterPro"/>
</dbReference>
<evidence type="ECO:0000256" key="10">
    <source>
        <dbReference type="ARBA" id="ARBA00023170"/>
    </source>
</evidence>
<feature type="domain" description="G-protein coupled receptors family 1 profile" evidence="14">
    <location>
        <begin position="41"/>
        <end position="290"/>
    </location>
</feature>
<keyword evidence="9" id="KW-1015">Disulfide bond</keyword>
<accession>A0A7K8MZ15</accession>
<evidence type="ECO:0000256" key="3">
    <source>
        <dbReference type="ARBA" id="ARBA00022606"/>
    </source>
</evidence>
<keyword evidence="12" id="KW-0807">Transducer</keyword>
<dbReference type="Pfam" id="PF13853">
    <property type="entry name" value="7tm_4"/>
    <property type="match status" value="1"/>
</dbReference>
<dbReference type="PANTHER" id="PTHR24242:SF359">
    <property type="entry name" value="ODORANT RECEPTOR-RELATED"/>
    <property type="match status" value="1"/>
</dbReference>
<dbReference type="InterPro" id="IPR000276">
    <property type="entry name" value="GPCR_Rhodpsn"/>
</dbReference>
<feature type="transmembrane region" description="Helical" evidence="13">
    <location>
        <begin position="60"/>
        <end position="78"/>
    </location>
</feature>
<keyword evidence="16" id="KW-1185">Reference proteome</keyword>
<evidence type="ECO:0000256" key="5">
    <source>
        <dbReference type="ARBA" id="ARBA00022725"/>
    </source>
</evidence>
<dbReference type="Gene3D" id="1.20.1070.10">
    <property type="entry name" value="Rhodopsin 7-helix transmembrane proteins"/>
    <property type="match status" value="1"/>
</dbReference>
<organism evidence="15 16">
    <name type="scientific">Casuarius casuarius</name>
    <name type="common">Southern cassowary</name>
    <name type="synonym">Struthio casuarius</name>
    <dbReference type="NCBI Taxonomy" id="8787"/>
    <lineage>
        <taxon>Eukaryota</taxon>
        <taxon>Metazoa</taxon>
        <taxon>Chordata</taxon>
        <taxon>Craniata</taxon>
        <taxon>Vertebrata</taxon>
        <taxon>Euteleostomi</taxon>
        <taxon>Archelosauria</taxon>
        <taxon>Archosauria</taxon>
        <taxon>Dinosauria</taxon>
        <taxon>Saurischia</taxon>
        <taxon>Theropoda</taxon>
        <taxon>Coelurosauria</taxon>
        <taxon>Aves</taxon>
        <taxon>Palaeognathae</taxon>
        <taxon>Casuariiformes</taxon>
        <taxon>Casuariidae</taxon>
        <taxon>Casuarius</taxon>
    </lineage>
</organism>
<feature type="transmembrane region" description="Helical" evidence="13">
    <location>
        <begin position="272"/>
        <end position="292"/>
    </location>
</feature>
<keyword evidence="6 13" id="KW-1133">Transmembrane helix</keyword>
<dbReference type="InterPro" id="IPR050939">
    <property type="entry name" value="Olfactory_GPCR1"/>
</dbReference>
<evidence type="ECO:0000256" key="1">
    <source>
        <dbReference type="ARBA" id="ARBA00004651"/>
    </source>
</evidence>
<dbReference type="CDD" id="cd13954">
    <property type="entry name" value="7tmA_OR"/>
    <property type="match status" value="1"/>
</dbReference>
<dbReference type="PRINTS" id="PR00237">
    <property type="entry name" value="GPCRRHODOPSN"/>
</dbReference>
<feature type="transmembrane region" description="Helical" evidence="13">
    <location>
        <begin position="25"/>
        <end position="48"/>
    </location>
</feature>
<dbReference type="SUPFAM" id="SSF81321">
    <property type="entry name" value="Family A G protein-coupled receptor-like"/>
    <property type="match status" value="1"/>
</dbReference>
<evidence type="ECO:0000256" key="2">
    <source>
        <dbReference type="ARBA" id="ARBA00022475"/>
    </source>
</evidence>
<dbReference type="InterPro" id="IPR000725">
    <property type="entry name" value="Olfact_rcpt"/>
</dbReference>
<evidence type="ECO:0000256" key="6">
    <source>
        <dbReference type="ARBA" id="ARBA00022989"/>
    </source>
</evidence>
<feature type="transmembrane region" description="Helical" evidence="13">
    <location>
        <begin position="140"/>
        <end position="158"/>
    </location>
</feature>
<keyword evidence="2" id="KW-1003">Cell membrane</keyword>
<dbReference type="PANTHER" id="PTHR24242">
    <property type="entry name" value="G-PROTEIN COUPLED RECEPTOR"/>
    <property type="match status" value="1"/>
</dbReference>
<feature type="non-terminal residue" evidence="15">
    <location>
        <position position="1"/>
    </location>
</feature>
<feature type="transmembrane region" description="Helical" evidence="13">
    <location>
        <begin position="98"/>
        <end position="120"/>
    </location>
</feature>
<dbReference type="PROSITE" id="PS50262">
    <property type="entry name" value="G_PROTEIN_RECEP_F1_2"/>
    <property type="match status" value="1"/>
</dbReference>
<protein>
    <submittedName>
        <fullName evidence="15">O10C1 protein</fullName>
    </submittedName>
</protein>
<keyword evidence="8 13" id="KW-0472">Membrane</keyword>
<dbReference type="GO" id="GO:0004930">
    <property type="term" value="F:G protein-coupled receptor activity"/>
    <property type="evidence" value="ECO:0007669"/>
    <property type="project" value="UniProtKB-KW"/>
</dbReference>
<feature type="transmembrane region" description="Helical" evidence="13">
    <location>
        <begin position="204"/>
        <end position="226"/>
    </location>
</feature>
<comment type="subcellular location">
    <subcellularLocation>
        <location evidence="1">Cell membrane</location>
        <topology evidence="1">Multi-pass membrane protein</topology>
    </subcellularLocation>
</comment>
<keyword evidence="4 13" id="KW-0812">Transmembrane</keyword>
<keyword evidence="7" id="KW-0297">G-protein coupled receptor</keyword>
<evidence type="ECO:0000256" key="13">
    <source>
        <dbReference type="SAM" id="Phobius"/>
    </source>
</evidence>
<evidence type="ECO:0000256" key="11">
    <source>
        <dbReference type="ARBA" id="ARBA00023180"/>
    </source>
</evidence>
<dbReference type="GO" id="GO:0005886">
    <property type="term" value="C:plasma membrane"/>
    <property type="evidence" value="ECO:0007669"/>
    <property type="project" value="UniProtKB-SubCell"/>
</dbReference>
<dbReference type="FunFam" id="1.20.1070.10:FF:000001">
    <property type="entry name" value="Olfactory receptor"/>
    <property type="match status" value="1"/>
</dbReference>
<evidence type="ECO:0000256" key="12">
    <source>
        <dbReference type="ARBA" id="ARBA00023224"/>
    </source>
</evidence>
<keyword evidence="5" id="KW-0552">Olfaction</keyword>
<feature type="transmembrane region" description="Helical" evidence="13">
    <location>
        <begin position="238"/>
        <end position="260"/>
    </location>
</feature>
<evidence type="ECO:0000313" key="15">
    <source>
        <dbReference type="EMBL" id="NXE46258.1"/>
    </source>
</evidence>
<evidence type="ECO:0000259" key="14">
    <source>
        <dbReference type="PROSITE" id="PS50262"/>
    </source>
</evidence>
<proteinExistence type="predicted"/>
<evidence type="ECO:0000313" key="16">
    <source>
        <dbReference type="Proteomes" id="UP000524187"/>
    </source>
</evidence>
<dbReference type="InterPro" id="IPR017452">
    <property type="entry name" value="GPCR_Rhodpsn_7TM"/>
</dbReference>
<dbReference type="Proteomes" id="UP000524187">
    <property type="component" value="Unassembled WGS sequence"/>
</dbReference>
<dbReference type="PRINTS" id="PR00245">
    <property type="entry name" value="OLFACTORYR"/>
</dbReference>
<sequence>MLSGNQTSVTEFIFLSFSSSHGLQIFLFVLLSLIYMLTITGNVAMIVIVQTSRQLHTPMYLFLSNLAMMEIGHMSNTIPKMLVDFLAGRKSISVSGCITQLYFNIFLGATENFLLVAMAYDRYLATCHPLNYATVMNARVCGCLVFSCWVSGFLVPLFPSVFLYQLSFCGPNKIDHFFCDLAPVLQLSCTDTSISEISFLSCTWTVVLGCFMLIMASYVHIIYAVLRMPSIAGQHKAFSTCTAHLIVVAIYYGSTIYMYVRPSVSYTIRSDKVVSVFYCVVTPFLNPFIYSLRNREVREAFRTALAKTRDVS</sequence>
<keyword evidence="3" id="KW-0716">Sensory transduction</keyword>
<dbReference type="AlphaFoldDB" id="A0A7K8MZ15"/>
<reference evidence="15 16" key="1">
    <citation type="submission" date="2019-09" db="EMBL/GenBank/DDBJ databases">
        <title>Bird 10,000 Genomes (B10K) Project - Family phase.</title>
        <authorList>
            <person name="Zhang G."/>
        </authorList>
    </citation>
    <scope>NUCLEOTIDE SEQUENCE [LARGE SCALE GENOMIC DNA]</scope>
    <source>
        <strain evidence="15">B10K-LSUMZ-50683</strain>
        <tissue evidence="15">Muscle</tissue>
    </source>
</reference>
<evidence type="ECO:0000256" key="8">
    <source>
        <dbReference type="ARBA" id="ARBA00023136"/>
    </source>
</evidence>